<name>A0ABT0JZC4_9ACTN</name>
<organism evidence="2 3">
    <name type="scientific">Frankia umida</name>
    <dbReference type="NCBI Taxonomy" id="573489"/>
    <lineage>
        <taxon>Bacteria</taxon>
        <taxon>Bacillati</taxon>
        <taxon>Actinomycetota</taxon>
        <taxon>Actinomycetes</taxon>
        <taxon>Frankiales</taxon>
        <taxon>Frankiaceae</taxon>
        <taxon>Frankia</taxon>
    </lineage>
</organism>
<evidence type="ECO:0000313" key="3">
    <source>
        <dbReference type="Proteomes" id="UP001201873"/>
    </source>
</evidence>
<dbReference type="RefSeq" id="WP_248825198.1">
    <property type="nucleotide sequence ID" value="NZ_JALKFT010000012.1"/>
</dbReference>
<evidence type="ECO:0000313" key="2">
    <source>
        <dbReference type="EMBL" id="MCK9876887.1"/>
    </source>
</evidence>
<accession>A0ABT0JZC4</accession>
<dbReference type="EMBL" id="JALKFT010000012">
    <property type="protein sequence ID" value="MCK9876887.1"/>
    <property type="molecule type" value="Genomic_DNA"/>
</dbReference>
<feature type="compositionally biased region" description="Pro residues" evidence="1">
    <location>
        <begin position="26"/>
        <end position="40"/>
    </location>
</feature>
<sequence>MSTPWALHGFVHTPAIAATTGAIPTVGPPPGPPPGPPDVGPPDLGAADGSVRGPLAPMVVPGPRSGGYGTLVAGNAAGLFVGVWNDGSYSSTGGVWWRGRVTFLEGSQQLVAANATGVVVGDAVSHYNRRAFRWSAGRYQALGLLGGSDEQGGRRSSALAVSPTGLVVGWSTTDARTTRAVRWRGTRPQDLGTLGGPSSSATAVNAARQIVGSADTGDGQSHAVVWTDGRIRDLGTLGGPSSVAVAINDAGDIIGTSDTPDGSRRAVLWRRGHDRPVDLGTLPGLHGSSAIAVNNTGQVLVSASGPTQGAFLWRSGRQIPIGGATATGAGDDRVEVTGLNDQGVVCGDISTADGREVQAFRWHSGRLRRLPSAGGAFGHAQAVTPTGIVLGNSATTQDAAPQAVWWPSAPVTTPLALGLTALPAAG</sequence>
<evidence type="ECO:0000256" key="1">
    <source>
        <dbReference type="SAM" id="MobiDB-lite"/>
    </source>
</evidence>
<keyword evidence="3" id="KW-1185">Reference proteome</keyword>
<dbReference type="InterPro" id="IPR014262">
    <property type="entry name" value="HAF_rpt"/>
</dbReference>
<comment type="caution">
    <text evidence="2">The sequence shown here is derived from an EMBL/GenBank/DDBJ whole genome shotgun (WGS) entry which is preliminary data.</text>
</comment>
<proteinExistence type="predicted"/>
<gene>
    <name evidence="2" type="ORF">MXD59_14035</name>
</gene>
<dbReference type="Proteomes" id="UP001201873">
    <property type="component" value="Unassembled WGS sequence"/>
</dbReference>
<feature type="region of interest" description="Disordered" evidence="1">
    <location>
        <begin position="20"/>
        <end position="48"/>
    </location>
</feature>
<protein>
    <submittedName>
        <fullName evidence="2">HAF repeat-containing protein</fullName>
    </submittedName>
</protein>
<reference evidence="2 3" key="1">
    <citation type="submission" date="2022-04" db="EMBL/GenBank/DDBJ databases">
        <title>Genome diversity in the genus Frankia.</title>
        <authorList>
            <person name="Carlos-Shanley C."/>
            <person name="Hahn D."/>
        </authorList>
    </citation>
    <scope>NUCLEOTIDE SEQUENCE [LARGE SCALE GENOMIC DNA]</scope>
    <source>
        <strain evidence="2 3">Ag45/Mut15</strain>
    </source>
</reference>
<dbReference type="NCBIfam" id="TIGR02913">
    <property type="entry name" value="HAF_rpt"/>
    <property type="match status" value="3"/>
</dbReference>